<evidence type="ECO:0000256" key="1">
    <source>
        <dbReference type="SAM" id="MobiDB-lite"/>
    </source>
</evidence>
<dbReference type="Proteomes" id="UP000326178">
    <property type="component" value="Chromosome"/>
</dbReference>
<dbReference type="OrthoDB" id="4276066at2"/>
<dbReference type="SUPFAM" id="SSF53474">
    <property type="entry name" value="alpha/beta-Hydrolases"/>
    <property type="match status" value="1"/>
</dbReference>
<name>A0A5J6FI77_9ACTN</name>
<evidence type="ECO:0000313" key="3">
    <source>
        <dbReference type="EMBL" id="QEU75741.1"/>
    </source>
</evidence>
<dbReference type="InterPro" id="IPR000073">
    <property type="entry name" value="AB_hydrolase_1"/>
</dbReference>
<proteinExistence type="predicted"/>
<dbReference type="Pfam" id="PF12697">
    <property type="entry name" value="Abhydrolase_6"/>
    <property type="match status" value="1"/>
</dbReference>
<feature type="region of interest" description="Disordered" evidence="1">
    <location>
        <begin position="286"/>
        <end position="308"/>
    </location>
</feature>
<dbReference type="GO" id="GO:0016787">
    <property type="term" value="F:hydrolase activity"/>
    <property type="evidence" value="ECO:0007669"/>
    <property type="project" value="UniProtKB-KW"/>
</dbReference>
<sequence>MSYSPRSTFPNSSRTTLDAMGVPLSGLLVEPSSGTPRAVVLALHGGGVRAGYFDSRAAPGLSLLELGVKLGFTVLALDRPGYGASAPFLPEGLNAQEQAELLRAALVGFARTHEIGSGFFVVGHSSGGQPALTMAAQDHDDNIIGLDISGLGNTPAAEDELPRDASGRMNWRRHWGAPSLYPPNAFRLCRSLLAPTPLRETEEFLRWPQTYAEIASAVRAPVRFTFGEQEPWWRFDAEAVGNLTAPLTSTRASVVVEPGAGHNISLGWTARTYHLRALAFLEQTLPGGRPGAAPPSDSGHKNPPLPDYDGISAPTSWQFLARVMNPLAAMPERAG</sequence>
<dbReference type="KEGG" id="snk:CP967_30530"/>
<organism evidence="3 4">
    <name type="scientific">Streptomyces nitrosporeus</name>
    <dbReference type="NCBI Taxonomy" id="28894"/>
    <lineage>
        <taxon>Bacteria</taxon>
        <taxon>Bacillati</taxon>
        <taxon>Actinomycetota</taxon>
        <taxon>Actinomycetes</taxon>
        <taxon>Kitasatosporales</taxon>
        <taxon>Streptomycetaceae</taxon>
        <taxon>Streptomyces</taxon>
    </lineage>
</organism>
<keyword evidence="3" id="KW-0378">Hydrolase</keyword>
<protein>
    <submittedName>
        <fullName evidence="3">Alpha/beta fold hydrolase</fullName>
    </submittedName>
</protein>
<gene>
    <name evidence="3" type="ORF">CP967_30530</name>
</gene>
<evidence type="ECO:0000259" key="2">
    <source>
        <dbReference type="Pfam" id="PF12697"/>
    </source>
</evidence>
<evidence type="ECO:0000313" key="4">
    <source>
        <dbReference type="Proteomes" id="UP000326178"/>
    </source>
</evidence>
<reference evidence="3 4" key="1">
    <citation type="submission" date="2017-09" db="EMBL/GenBank/DDBJ databases">
        <authorList>
            <person name="Lee N."/>
            <person name="Cho B.-K."/>
        </authorList>
    </citation>
    <scope>NUCLEOTIDE SEQUENCE [LARGE SCALE GENOMIC DNA]</scope>
    <source>
        <strain evidence="3 4">ATCC 12769</strain>
    </source>
</reference>
<dbReference type="AlphaFoldDB" id="A0A5J6FI77"/>
<dbReference type="EMBL" id="CP023702">
    <property type="protein sequence ID" value="QEU75741.1"/>
    <property type="molecule type" value="Genomic_DNA"/>
</dbReference>
<accession>A0A5J6FI77</accession>
<dbReference type="Gene3D" id="3.40.50.1820">
    <property type="entry name" value="alpha/beta hydrolase"/>
    <property type="match status" value="1"/>
</dbReference>
<dbReference type="InterPro" id="IPR029058">
    <property type="entry name" value="AB_hydrolase_fold"/>
</dbReference>
<keyword evidence="4" id="KW-1185">Reference proteome</keyword>
<feature type="domain" description="AB hydrolase-1" evidence="2">
    <location>
        <begin position="40"/>
        <end position="264"/>
    </location>
</feature>